<name>A0A167LHY8_CORFA</name>
<dbReference type="GeneID" id="30025358"/>
<protein>
    <submittedName>
        <fullName evidence="1">Uncharacterized protein</fullName>
    </submittedName>
</protein>
<keyword evidence="2" id="KW-1185">Reference proteome</keyword>
<accession>A0A167LHY8</accession>
<dbReference type="Proteomes" id="UP000076744">
    <property type="component" value="Unassembled WGS sequence"/>
</dbReference>
<dbReference type="OrthoDB" id="4868046at2759"/>
<dbReference type="RefSeq" id="XP_018700194.1">
    <property type="nucleotide sequence ID" value="XM_018852669.1"/>
</dbReference>
<gene>
    <name evidence="1" type="ORF">ISF_09066</name>
</gene>
<evidence type="ECO:0000313" key="1">
    <source>
        <dbReference type="EMBL" id="OAA53112.1"/>
    </source>
</evidence>
<comment type="caution">
    <text evidence="1">The sequence shown here is derived from an EMBL/GenBank/DDBJ whole genome shotgun (WGS) entry which is preliminary data.</text>
</comment>
<dbReference type="AlphaFoldDB" id="A0A167LHY8"/>
<dbReference type="EMBL" id="AZHB01000040">
    <property type="protein sequence ID" value="OAA53112.1"/>
    <property type="molecule type" value="Genomic_DNA"/>
</dbReference>
<proteinExistence type="predicted"/>
<reference evidence="1 2" key="1">
    <citation type="journal article" date="2016" name="Genome Biol. Evol.">
        <title>Divergent and convergent evolution of fungal pathogenicity.</title>
        <authorList>
            <person name="Shang Y."/>
            <person name="Xiao G."/>
            <person name="Zheng P."/>
            <person name="Cen K."/>
            <person name="Zhan S."/>
            <person name="Wang C."/>
        </authorList>
    </citation>
    <scope>NUCLEOTIDE SEQUENCE [LARGE SCALE GENOMIC DNA]</scope>
    <source>
        <strain evidence="1 2">ARSEF 2679</strain>
    </source>
</reference>
<organism evidence="1 2">
    <name type="scientific">Cordyceps fumosorosea (strain ARSEF 2679)</name>
    <name type="common">Isaria fumosorosea</name>
    <dbReference type="NCBI Taxonomy" id="1081104"/>
    <lineage>
        <taxon>Eukaryota</taxon>
        <taxon>Fungi</taxon>
        <taxon>Dikarya</taxon>
        <taxon>Ascomycota</taxon>
        <taxon>Pezizomycotina</taxon>
        <taxon>Sordariomycetes</taxon>
        <taxon>Hypocreomycetidae</taxon>
        <taxon>Hypocreales</taxon>
        <taxon>Cordycipitaceae</taxon>
        <taxon>Cordyceps</taxon>
    </lineage>
</organism>
<sequence length="166" mass="18204">MGCLTTVRLDGEDLRVTVAVQPEPALFHTLVQAVQEPTLRMITVITPVDGDDDYAATAKQRGAKFAGDGGKIMTARLSCDASEKVGPEDKLAAVDPALVALVEVRNGCCTVQVMAGDKWRRRARPRSKTAWRLLTASSRSRTSSAVAWRRARWRFSGSWDELRSTT</sequence>
<evidence type="ECO:0000313" key="2">
    <source>
        <dbReference type="Proteomes" id="UP000076744"/>
    </source>
</evidence>